<evidence type="ECO:0000259" key="16">
    <source>
        <dbReference type="PROSITE" id="PS50846"/>
    </source>
</evidence>
<dbReference type="SUPFAM" id="SSF55008">
    <property type="entry name" value="HMA, heavy metal-associated domain"/>
    <property type="match status" value="1"/>
</dbReference>
<dbReference type="InterPro" id="IPR008250">
    <property type="entry name" value="ATPase_P-typ_transduc_dom_A_sf"/>
</dbReference>
<evidence type="ECO:0000256" key="3">
    <source>
        <dbReference type="ARBA" id="ARBA00012517"/>
    </source>
</evidence>
<gene>
    <name evidence="17" type="ORF">C8N35_1011510</name>
</gene>
<keyword evidence="7 14" id="KW-0479">Metal-binding</keyword>
<keyword evidence="8 14" id="KW-0547">Nucleotide-binding</keyword>
<dbReference type="CDD" id="cd00371">
    <property type="entry name" value="HMA"/>
    <property type="match status" value="1"/>
</dbReference>
<dbReference type="GO" id="GO:0055070">
    <property type="term" value="P:copper ion homeostasis"/>
    <property type="evidence" value="ECO:0007669"/>
    <property type="project" value="TreeGrafter"/>
</dbReference>
<dbReference type="GO" id="GO:0005886">
    <property type="term" value="C:plasma membrane"/>
    <property type="evidence" value="ECO:0007669"/>
    <property type="project" value="UniProtKB-SubCell"/>
</dbReference>
<dbReference type="InterPro" id="IPR036163">
    <property type="entry name" value="HMA_dom_sf"/>
</dbReference>
<dbReference type="InterPro" id="IPR001757">
    <property type="entry name" value="P_typ_ATPase"/>
</dbReference>
<dbReference type="SFLD" id="SFLDS00003">
    <property type="entry name" value="Haloacid_Dehalogenase"/>
    <property type="match status" value="1"/>
</dbReference>
<dbReference type="Gene3D" id="3.40.50.1000">
    <property type="entry name" value="HAD superfamily/HAD-like"/>
    <property type="match status" value="1"/>
</dbReference>
<feature type="compositionally biased region" description="Polar residues" evidence="15">
    <location>
        <begin position="10"/>
        <end position="20"/>
    </location>
</feature>
<evidence type="ECO:0000256" key="6">
    <source>
        <dbReference type="ARBA" id="ARBA00022692"/>
    </source>
</evidence>
<dbReference type="GO" id="GO:0043682">
    <property type="term" value="F:P-type divalent copper transporter activity"/>
    <property type="evidence" value="ECO:0007669"/>
    <property type="project" value="TreeGrafter"/>
</dbReference>
<dbReference type="PROSITE" id="PS00154">
    <property type="entry name" value="ATPASE_E1_E2"/>
    <property type="match status" value="1"/>
</dbReference>
<keyword evidence="10" id="KW-1278">Translocase</keyword>
<dbReference type="InterPro" id="IPR023298">
    <property type="entry name" value="ATPase_P-typ_TM_dom_sf"/>
</dbReference>
<protein>
    <recommendedName>
        <fullName evidence="3">P-type Cu(+) transporter</fullName>
        <ecNumber evidence="3">7.2.2.8</ecNumber>
    </recommendedName>
</protein>
<keyword evidence="13 14" id="KW-0472">Membrane</keyword>
<dbReference type="PROSITE" id="PS01229">
    <property type="entry name" value="COF_2"/>
    <property type="match status" value="1"/>
</dbReference>
<comment type="caution">
    <text evidence="17">The sequence shown here is derived from an EMBL/GenBank/DDBJ whole genome shotgun (WGS) entry which is preliminary data.</text>
</comment>
<evidence type="ECO:0000256" key="9">
    <source>
        <dbReference type="ARBA" id="ARBA00022840"/>
    </source>
</evidence>
<dbReference type="Proteomes" id="UP000244081">
    <property type="component" value="Unassembled WGS sequence"/>
</dbReference>
<evidence type="ECO:0000256" key="5">
    <source>
        <dbReference type="ARBA" id="ARBA00022475"/>
    </source>
</evidence>
<keyword evidence="6 14" id="KW-0812">Transmembrane</keyword>
<keyword evidence="4" id="KW-0813">Transport</keyword>
<keyword evidence="9 14" id="KW-0067">ATP-binding</keyword>
<dbReference type="GO" id="GO:0016887">
    <property type="term" value="F:ATP hydrolysis activity"/>
    <property type="evidence" value="ECO:0007669"/>
    <property type="project" value="InterPro"/>
</dbReference>
<comment type="similarity">
    <text evidence="2 14">Belongs to the cation transport ATPase (P-type) (TC 3.A.3) family. Type IB subfamily.</text>
</comment>
<dbReference type="FunFam" id="3.30.70.100:FF:000005">
    <property type="entry name" value="Copper-exporting P-type ATPase A"/>
    <property type="match status" value="1"/>
</dbReference>
<evidence type="ECO:0000256" key="4">
    <source>
        <dbReference type="ARBA" id="ARBA00022448"/>
    </source>
</evidence>
<keyword evidence="11 14" id="KW-1133">Transmembrane helix</keyword>
<dbReference type="Pfam" id="PF00403">
    <property type="entry name" value="HMA"/>
    <property type="match status" value="1"/>
</dbReference>
<dbReference type="EC" id="7.2.2.8" evidence="3"/>
<proteinExistence type="inferred from homology"/>
<dbReference type="RefSeq" id="WP_107988883.1">
    <property type="nucleotide sequence ID" value="NZ_QAYG01000001.1"/>
</dbReference>
<dbReference type="Pfam" id="PF00122">
    <property type="entry name" value="E1-E2_ATPase"/>
    <property type="match status" value="1"/>
</dbReference>
<feature type="transmembrane region" description="Helical" evidence="14">
    <location>
        <begin position="146"/>
        <end position="165"/>
    </location>
</feature>
<evidence type="ECO:0000256" key="1">
    <source>
        <dbReference type="ARBA" id="ARBA00004651"/>
    </source>
</evidence>
<dbReference type="InterPro" id="IPR027256">
    <property type="entry name" value="P-typ_ATPase_IB"/>
</dbReference>
<accession>A0A2T5VIB0</accession>
<keyword evidence="5 14" id="KW-1003">Cell membrane</keyword>
<dbReference type="NCBIfam" id="TIGR01494">
    <property type="entry name" value="ATPase_P-type"/>
    <property type="match status" value="1"/>
</dbReference>
<evidence type="ECO:0000256" key="10">
    <source>
        <dbReference type="ARBA" id="ARBA00022967"/>
    </source>
</evidence>
<evidence type="ECO:0000313" key="18">
    <source>
        <dbReference type="Proteomes" id="UP000244081"/>
    </source>
</evidence>
<dbReference type="SUPFAM" id="SSF56784">
    <property type="entry name" value="HAD-like"/>
    <property type="match status" value="1"/>
</dbReference>
<dbReference type="Gene3D" id="3.30.70.100">
    <property type="match status" value="1"/>
</dbReference>
<keyword evidence="18" id="KW-1185">Reference proteome</keyword>
<evidence type="ECO:0000256" key="15">
    <source>
        <dbReference type="SAM" id="MobiDB-lite"/>
    </source>
</evidence>
<dbReference type="PANTHER" id="PTHR43520:SF8">
    <property type="entry name" value="P-TYPE CU(+) TRANSPORTER"/>
    <property type="match status" value="1"/>
</dbReference>
<evidence type="ECO:0000313" key="17">
    <source>
        <dbReference type="EMBL" id="PTW63456.1"/>
    </source>
</evidence>
<evidence type="ECO:0000256" key="12">
    <source>
        <dbReference type="ARBA" id="ARBA00023065"/>
    </source>
</evidence>
<sequence>MSTHLAEPIRQTSSASRTSAGLQPVQLDITGMTCAACAARVEKVLKRVPGVDSASVNLAMERADVAFNDNVKVDDLVAAVEKSGYHAFPRADDIEARRAEREERERDAAREERHTFVVLIVSALLSAPLVGQMIAMAAGASFHLPPVAELILAAPVQVIAGTRFYRGAFKALRGGSANMDVLVALGTSAAFFYSLYHLVTLGNAATGHLYFEASAVILTLIVFGKLLEARAKRSTTAAVRSLMALRPESANRLTETGTEVVPVSQLRLGDLVLVKPGERAPVDGTIREGTSELDESLITGESLPVTRTTGDEITAGTINGSGALTVEATALGEDTTLARIIRLVENAQTGKAPVQRLVDKVSAIFVPTVVGIAALTFAVWLGVGGDFEHALIAAVSVLVIACPCALGLATPTALVAGTGAAARSGILVKDIQALEIAVHVDTVVFDKTGTLTEGRPEVTDIKAFDHNADRLLRIAASAQSASEHPLAHAMVRAAQDKGLELTRPTKFEARIGRGLVAEIAGQPVAIGNAKLMDELGIDHFTADNMRRDLENQAKTSVMVAVAGRTVGVIAMADQPREGVADALSRLKAMGIRTLMLTGDSPAVAHAIAEGIGLDDVEAGVAPDGKAARIEALRAGGATVAMVGDGLNDAPALAAADIGIAMGSGADVALETAGITLMRSDPRMVAAALEVSRATVRKIRQNLFWAFIYNVVGIPLAAIGFLSPAIAGAAMAMSSVSVVTNAGLLRRWKAKV</sequence>
<dbReference type="PROSITE" id="PS50846">
    <property type="entry name" value="HMA_2"/>
    <property type="match status" value="1"/>
</dbReference>
<dbReference type="SUPFAM" id="SSF81665">
    <property type="entry name" value="Calcium ATPase, transmembrane domain M"/>
    <property type="match status" value="1"/>
</dbReference>
<dbReference type="NCBIfam" id="TIGR01512">
    <property type="entry name" value="ATPase-IB2_Cd"/>
    <property type="match status" value="1"/>
</dbReference>
<evidence type="ECO:0000256" key="14">
    <source>
        <dbReference type="RuleBase" id="RU362081"/>
    </source>
</evidence>
<dbReference type="GO" id="GO:0005524">
    <property type="term" value="F:ATP binding"/>
    <property type="evidence" value="ECO:0007669"/>
    <property type="project" value="UniProtKB-UniRule"/>
</dbReference>
<reference evidence="17 18" key="1">
    <citation type="submission" date="2018-04" db="EMBL/GenBank/DDBJ databases">
        <title>Genomic Encyclopedia of Archaeal and Bacterial Type Strains, Phase II (KMG-II): from individual species to whole genera.</title>
        <authorList>
            <person name="Goeker M."/>
        </authorList>
    </citation>
    <scope>NUCLEOTIDE SEQUENCE [LARGE SCALE GENOMIC DNA]</scope>
    <source>
        <strain evidence="17 18">DSM 23382</strain>
    </source>
</reference>
<dbReference type="PRINTS" id="PR00119">
    <property type="entry name" value="CATATPASE"/>
</dbReference>
<evidence type="ECO:0000256" key="13">
    <source>
        <dbReference type="ARBA" id="ARBA00023136"/>
    </source>
</evidence>
<dbReference type="GO" id="GO:0005507">
    <property type="term" value="F:copper ion binding"/>
    <property type="evidence" value="ECO:0007669"/>
    <property type="project" value="TreeGrafter"/>
</dbReference>
<dbReference type="SUPFAM" id="SSF81653">
    <property type="entry name" value="Calcium ATPase, transduction domain A"/>
    <property type="match status" value="1"/>
</dbReference>
<feature type="region of interest" description="Disordered" evidence="15">
    <location>
        <begin position="1"/>
        <end position="20"/>
    </location>
</feature>
<keyword evidence="12" id="KW-0406">Ion transport</keyword>
<dbReference type="PRINTS" id="PR00943">
    <property type="entry name" value="CUATPASE"/>
</dbReference>
<dbReference type="InterPro" id="IPR006121">
    <property type="entry name" value="HMA_dom"/>
</dbReference>
<dbReference type="GO" id="GO:0060003">
    <property type="term" value="P:copper ion export"/>
    <property type="evidence" value="ECO:0007669"/>
    <property type="project" value="UniProtKB-ARBA"/>
</dbReference>
<dbReference type="Pfam" id="PF00702">
    <property type="entry name" value="Hydrolase"/>
    <property type="match status" value="1"/>
</dbReference>
<feature type="transmembrane region" description="Helical" evidence="14">
    <location>
        <begin position="389"/>
        <end position="409"/>
    </location>
</feature>
<dbReference type="InterPro" id="IPR023214">
    <property type="entry name" value="HAD_sf"/>
</dbReference>
<dbReference type="EMBL" id="QAYG01000001">
    <property type="protein sequence ID" value="PTW63456.1"/>
    <property type="molecule type" value="Genomic_DNA"/>
</dbReference>
<dbReference type="GO" id="GO:0140581">
    <property type="term" value="F:P-type monovalent copper transporter activity"/>
    <property type="evidence" value="ECO:0007669"/>
    <property type="project" value="UniProtKB-EC"/>
</dbReference>
<dbReference type="PROSITE" id="PS01047">
    <property type="entry name" value="HMA_1"/>
    <property type="match status" value="1"/>
</dbReference>
<organism evidence="17 18">
    <name type="scientific">Breoghania corrubedonensis</name>
    <dbReference type="NCBI Taxonomy" id="665038"/>
    <lineage>
        <taxon>Bacteria</taxon>
        <taxon>Pseudomonadati</taxon>
        <taxon>Pseudomonadota</taxon>
        <taxon>Alphaproteobacteria</taxon>
        <taxon>Hyphomicrobiales</taxon>
        <taxon>Stappiaceae</taxon>
        <taxon>Breoghania</taxon>
    </lineage>
</organism>
<dbReference type="NCBIfam" id="TIGR01511">
    <property type="entry name" value="ATPase-IB1_Cu"/>
    <property type="match status" value="1"/>
</dbReference>
<dbReference type="InterPro" id="IPR059000">
    <property type="entry name" value="ATPase_P-type_domA"/>
</dbReference>
<dbReference type="NCBIfam" id="TIGR01525">
    <property type="entry name" value="ATPase-IB_hvy"/>
    <property type="match status" value="1"/>
</dbReference>
<dbReference type="FunFam" id="2.70.150.10:FF:000020">
    <property type="entry name" value="Copper-exporting P-type ATPase A"/>
    <property type="match status" value="1"/>
</dbReference>
<feature type="transmembrane region" description="Helical" evidence="14">
    <location>
        <begin position="177"/>
        <end position="196"/>
    </location>
</feature>
<evidence type="ECO:0000256" key="7">
    <source>
        <dbReference type="ARBA" id="ARBA00022723"/>
    </source>
</evidence>
<dbReference type="Gene3D" id="2.70.150.10">
    <property type="entry name" value="Calcium-transporting ATPase, cytoplasmic transduction domain A"/>
    <property type="match status" value="1"/>
</dbReference>
<dbReference type="PANTHER" id="PTHR43520">
    <property type="entry name" value="ATP7, ISOFORM B"/>
    <property type="match status" value="1"/>
</dbReference>
<evidence type="ECO:0000256" key="11">
    <source>
        <dbReference type="ARBA" id="ARBA00022989"/>
    </source>
</evidence>
<feature type="transmembrane region" description="Helical" evidence="14">
    <location>
        <begin position="724"/>
        <end position="744"/>
    </location>
</feature>
<dbReference type="AlphaFoldDB" id="A0A2T5VIB0"/>
<name>A0A2T5VIB0_9HYPH</name>
<dbReference type="SFLD" id="SFLDG00002">
    <property type="entry name" value="C1.7:_P-type_atpase_like"/>
    <property type="match status" value="1"/>
</dbReference>
<dbReference type="InterPro" id="IPR036412">
    <property type="entry name" value="HAD-like_sf"/>
</dbReference>
<feature type="transmembrane region" description="Helical" evidence="14">
    <location>
        <begin position="116"/>
        <end position="140"/>
    </location>
</feature>
<feature type="transmembrane region" description="Helical" evidence="14">
    <location>
        <begin position="361"/>
        <end position="383"/>
    </location>
</feature>
<dbReference type="InterPro" id="IPR023299">
    <property type="entry name" value="ATPase_P-typ_cyto_dom_N"/>
</dbReference>
<evidence type="ECO:0000256" key="2">
    <source>
        <dbReference type="ARBA" id="ARBA00006024"/>
    </source>
</evidence>
<feature type="transmembrane region" description="Helical" evidence="14">
    <location>
        <begin position="208"/>
        <end position="227"/>
    </location>
</feature>
<dbReference type="Gene3D" id="3.40.1110.10">
    <property type="entry name" value="Calcium-transporting ATPase, cytoplasmic domain N"/>
    <property type="match status" value="1"/>
</dbReference>
<dbReference type="InterPro" id="IPR017969">
    <property type="entry name" value="Heavy-metal-associated_CS"/>
</dbReference>
<feature type="transmembrane region" description="Helical" evidence="14">
    <location>
        <begin position="701"/>
        <end position="718"/>
    </location>
</feature>
<dbReference type="CDD" id="cd02094">
    <property type="entry name" value="P-type_ATPase_Cu-like"/>
    <property type="match status" value="1"/>
</dbReference>
<comment type="subcellular location">
    <subcellularLocation>
        <location evidence="1">Cell membrane</location>
        <topology evidence="1">Multi-pass membrane protein</topology>
    </subcellularLocation>
</comment>
<dbReference type="OrthoDB" id="7762541at2"/>
<evidence type="ECO:0000256" key="8">
    <source>
        <dbReference type="ARBA" id="ARBA00022741"/>
    </source>
</evidence>
<feature type="domain" description="HMA" evidence="16">
    <location>
        <begin position="23"/>
        <end position="88"/>
    </location>
</feature>
<dbReference type="InterPro" id="IPR018303">
    <property type="entry name" value="ATPase_P-typ_P_site"/>
</dbReference>
<dbReference type="SFLD" id="SFLDF00027">
    <property type="entry name" value="p-type_atpase"/>
    <property type="match status" value="1"/>
</dbReference>
<dbReference type="InterPro" id="IPR044492">
    <property type="entry name" value="P_typ_ATPase_HD_dom"/>
</dbReference>